<comment type="subcellular location">
    <subcellularLocation>
        <location evidence="1">Membrane</location>
        <topology evidence="1">Multi-pass membrane protein</topology>
    </subcellularLocation>
</comment>
<dbReference type="NCBIfam" id="TIGR00879">
    <property type="entry name" value="SP"/>
    <property type="match status" value="1"/>
</dbReference>
<feature type="transmembrane region" description="Helical" evidence="9">
    <location>
        <begin position="235"/>
        <end position="254"/>
    </location>
</feature>
<evidence type="ECO:0000256" key="2">
    <source>
        <dbReference type="ARBA" id="ARBA00010992"/>
    </source>
</evidence>
<feature type="transmembrane region" description="Helical" evidence="9">
    <location>
        <begin position="266"/>
        <end position="287"/>
    </location>
</feature>
<feature type="domain" description="Major facilitator superfamily (MFS) profile" evidence="10">
    <location>
        <begin position="95"/>
        <end position="542"/>
    </location>
</feature>
<reference evidence="11" key="1">
    <citation type="submission" date="2021-07" db="EMBL/GenBank/DDBJ databases">
        <authorList>
            <person name="Branca A.L. A."/>
        </authorList>
    </citation>
    <scope>NUCLEOTIDE SEQUENCE</scope>
</reference>
<evidence type="ECO:0000256" key="9">
    <source>
        <dbReference type="SAM" id="Phobius"/>
    </source>
</evidence>
<dbReference type="Gene3D" id="1.20.1250.20">
    <property type="entry name" value="MFS general substrate transporter like domains"/>
    <property type="match status" value="1"/>
</dbReference>
<dbReference type="InterPro" id="IPR020846">
    <property type="entry name" value="MFS_dom"/>
</dbReference>
<proteinExistence type="inferred from homology"/>
<evidence type="ECO:0000256" key="4">
    <source>
        <dbReference type="ARBA" id="ARBA00022692"/>
    </source>
</evidence>
<feature type="transmembrane region" description="Helical" evidence="9">
    <location>
        <begin position="393"/>
        <end position="414"/>
    </location>
</feature>
<keyword evidence="12" id="KW-1185">Reference proteome</keyword>
<evidence type="ECO:0000256" key="1">
    <source>
        <dbReference type="ARBA" id="ARBA00004141"/>
    </source>
</evidence>
<dbReference type="EMBL" id="CAJVPG010000321">
    <property type="protein sequence ID" value="CAG8391568.1"/>
    <property type="molecule type" value="Genomic_DNA"/>
</dbReference>
<comment type="caution">
    <text evidence="11">The sequence shown here is derived from an EMBL/GenBank/DDBJ whole genome shotgun (WGS) entry which is preliminary data.</text>
</comment>
<keyword evidence="5 9" id="KW-1133">Transmembrane helix</keyword>
<dbReference type="AlphaFoldDB" id="A0A9W4NKW0"/>
<accession>A0A9W4NKW0</accession>
<dbReference type="PROSITE" id="PS50850">
    <property type="entry name" value="MFS"/>
    <property type="match status" value="1"/>
</dbReference>
<dbReference type="InterPro" id="IPR005828">
    <property type="entry name" value="MFS_sugar_transport-like"/>
</dbReference>
<name>A0A9W4NKW0_9EURO</name>
<dbReference type="InterPro" id="IPR036259">
    <property type="entry name" value="MFS_trans_sf"/>
</dbReference>
<comment type="similarity">
    <text evidence="2 7">Belongs to the major facilitator superfamily. Sugar transporter (TC 2.A.1.1) family.</text>
</comment>
<feature type="transmembrane region" description="Helical" evidence="9">
    <location>
        <begin position="203"/>
        <end position="223"/>
    </location>
</feature>
<dbReference type="PROSITE" id="PS00216">
    <property type="entry name" value="SUGAR_TRANSPORT_1"/>
    <property type="match status" value="1"/>
</dbReference>
<evidence type="ECO:0000259" key="10">
    <source>
        <dbReference type="PROSITE" id="PS50850"/>
    </source>
</evidence>
<evidence type="ECO:0000256" key="6">
    <source>
        <dbReference type="ARBA" id="ARBA00023136"/>
    </source>
</evidence>
<dbReference type="GO" id="GO:0005351">
    <property type="term" value="F:carbohydrate:proton symporter activity"/>
    <property type="evidence" value="ECO:0007669"/>
    <property type="project" value="TreeGrafter"/>
</dbReference>
<dbReference type="PRINTS" id="PR00171">
    <property type="entry name" value="SUGRTRNSPORT"/>
</dbReference>
<evidence type="ECO:0000313" key="11">
    <source>
        <dbReference type="EMBL" id="CAG8391568.1"/>
    </source>
</evidence>
<organism evidence="11 12">
    <name type="scientific">Penicillium salamii</name>
    <dbReference type="NCBI Taxonomy" id="1612424"/>
    <lineage>
        <taxon>Eukaryota</taxon>
        <taxon>Fungi</taxon>
        <taxon>Dikarya</taxon>
        <taxon>Ascomycota</taxon>
        <taxon>Pezizomycotina</taxon>
        <taxon>Eurotiomycetes</taxon>
        <taxon>Eurotiomycetidae</taxon>
        <taxon>Eurotiales</taxon>
        <taxon>Aspergillaceae</taxon>
        <taxon>Penicillium</taxon>
    </lineage>
</organism>
<feature type="transmembrane region" description="Helical" evidence="9">
    <location>
        <begin position="498"/>
        <end position="515"/>
    </location>
</feature>
<protein>
    <recommendedName>
        <fullName evidence="10">Major facilitator superfamily (MFS) profile domain-containing protein</fullName>
    </recommendedName>
</protein>
<dbReference type="InterPro" id="IPR005829">
    <property type="entry name" value="Sugar_transporter_CS"/>
</dbReference>
<feature type="transmembrane region" description="Helical" evidence="9">
    <location>
        <begin position="521"/>
        <end position="538"/>
    </location>
</feature>
<dbReference type="Pfam" id="PF00083">
    <property type="entry name" value="Sugar_tr"/>
    <property type="match status" value="1"/>
</dbReference>
<feature type="transmembrane region" description="Helical" evidence="9">
    <location>
        <begin position="355"/>
        <end position="381"/>
    </location>
</feature>
<keyword evidence="4 9" id="KW-0812">Transmembrane</keyword>
<dbReference type="PANTHER" id="PTHR48022">
    <property type="entry name" value="PLASTIDIC GLUCOSE TRANSPORTER 4"/>
    <property type="match status" value="1"/>
</dbReference>
<dbReference type="InterPro" id="IPR050360">
    <property type="entry name" value="MFS_Sugar_Transporters"/>
</dbReference>
<gene>
    <name evidence="11" type="ORF">PSALAMII_LOCUS6819</name>
</gene>
<dbReference type="InterPro" id="IPR003663">
    <property type="entry name" value="Sugar/inositol_transpt"/>
</dbReference>
<feature type="transmembrane region" description="Helical" evidence="9">
    <location>
        <begin position="421"/>
        <end position="440"/>
    </location>
</feature>
<evidence type="ECO:0000256" key="5">
    <source>
        <dbReference type="ARBA" id="ARBA00022989"/>
    </source>
</evidence>
<dbReference type="SUPFAM" id="SSF103473">
    <property type="entry name" value="MFS general substrate transporter"/>
    <property type="match status" value="1"/>
</dbReference>
<evidence type="ECO:0000313" key="12">
    <source>
        <dbReference type="Proteomes" id="UP001152649"/>
    </source>
</evidence>
<dbReference type="PANTHER" id="PTHR48022:SF45">
    <property type="entry name" value="MAJOR FACILITATOR SUPERFAMILY (MFS) PROFILE DOMAIN-CONTAINING PROTEIN-RELATED"/>
    <property type="match status" value="1"/>
</dbReference>
<feature type="region of interest" description="Disordered" evidence="8">
    <location>
        <begin position="575"/>
        <end position="596"/>
    </location>
</feature>
<sequence>MLIFIPRLAPGLDITIQVEINNIHVSFSPFPFVDQGKIIYLTDIFRKKQRILLAHWRAAENVEIGLHLSYTYPLVSSFSFCKMTFNPQMTSMAQTLLVTAPAFILYGYNQAGLSALLKLPNVVHLFPQIDTINTDGTQKSTNSTIEGLVNGCLQLGALAGSLSCSIFGDRLGRRRSIFLAGIISAIGQTIQCTAFSLPQLIVGRLILGFGIGQLNVTVPVWQAESSNAGSRGRKVITSGIFICVGFFSSSWINFGCSNMAFAPLQWRIPLVIPVLLSVIICSSVFTFPESPRWLVQVNRPTEAKKALARLNGINSSDASVDMEISRIQNALEIAPSSSIKDIFNSSNNCRLGYRFILCMGIQTLQQLVGGSLISIYTTTIFEDNLHLQGDIPQIIAASSLTWKFLCSFVAFAAVDRLGRRSLFVISGTGMCFCMVVMAVTNSLPASNQTASLISAVTIFVFNFFYPIGFLGGNFLYCAEVAPVRLRVAMSSISTANHWLWNFIIAMVSPVALASIGWKYYLVFVSTCACVPIIVLPFYPETMGRNLERIDQVFREAPTIWDIVPMARMIPKGEVATDDAADGKTTETQVVEHREHA</sequence>
<dbReference type="OrthoDB" id="6612291at2759"/>
<evidence type="ECO:0000256" key="8">
    <source>
        <dbReference type="SAM" id="MobiDB-lite"/>
    </source>
</evidence>
<keyword evidence="3 7" id="KW-0813">Transport</keyword>
<keyword evidence="6 9" id="KW-0472">Membrane</keyword>
<dbReference type="Proteomes" id="UP001152649">
    <property type="component" value="Unassembled WGS sequence"/>
</dbReference>
<dbReference type="GO" id="GO:0016020">
    <property type="term" value="C:membrane"/>
    <property type="evidence" value="ECO:0007669"/>
    <property type="project" value="UniProtKB-SubCell"/>
</dbReference>
<feature type="compositionally biased region" description="Basic and acidic residues" evidence="8">
    <location>
        <begin position="580"/>
        <end position="596"/>
    </location>
</feature>
<feature type="transmembrane region" description="Helical" evidence="9">
    <location>
        <begin position="452"/>
        <end position="477"/>
    </location>
</feature>
<evidence type="ECO:0000256" key="7">
    <source>
        <dbReference type="RuleBase" id="RU003346"/>
    </source>
</evidence>
<evidence type="ECO:0000256" key="3">
    <source>
        <dbReference type="ARBA" id="ARBA00022448"/>
    </source>
</evidence>